<feature type="compositionally biased region" description="Basic and acidic residues" evidence="1">
    <location>
        <begin position="125"/>
        <end position="134"/>
    </location>
</feature>
<feature type="region of interest" description="Disordered" evidence="1">
    <location>
        <begin position="76"/>
        <end position="104"/>
    </location>
</feature>
<feature type="domain" description="C2H2-type" evidence="2">
    <location>
        <begin position="4"/>
        <end position="27"/>
    </location>
</feature>
<dbReference type="Proteomes" id="UP001201980">
    <property type="component" value="Unassembled WGS sequence"/>
</dbReference>
<dbReference type="InterPro" id="IPR013087">
    <property type="entry name" value="Znf_C2H2_type"/>
</dbReference>
<gene>
    <name evidence="3" type="ORF">MKZ38_002356</name>
</gene>
<dbReference type="PROSITE" id="PS00028">
    <property type="entry name" value="ZINC_FINGER_C2H2_1"/>
    <property type="match status" value="1"/>
</dbReference>
<feature type="region of interest" description="Disordered" evidence="1">
    <location>
        <begin position="125"/>
        <end position="155"/>
    </location>
</feature>
<keyword evidence="4" id="KW-1185">Reference proteome</keyword>
<name>A0AAD5WUU1_9PEZI</name>
<dbReference type="EMBL" id="JAKWBI020000016">
    <property type="protein sequence ID" value="KAJ2906277.1"/>
    <property type="molecule type" value="Genomic_DNA"/>
</dbReference>
<dbReference type="AlphaFoldDB" id="A0AAD5WUU1"/>
<evidence type="ECO:0000256" key="1">
    <source>
        <dbReference type="SAM" id="MobiDB-lite"/>
    </source>
</evidence>
<reference evidence="3" key="1">
    <citation type="submission" date="2022-07" db="EMBL/GenBank/DDBJ databases">
        <title>Draft genome sequence of Zalerion maritima ATCC 34329, a (micro)plastics degrading marine fungus.</title>
        <authorList>
            <person name="Paco A."/>
            <person name="Goncalves M.F.M."/>
            <person name="Rocha-Santos T.A.P."/>
            <person name="Alves A."/>
        </authorList>
    </citation>
    <scope>NUCLEOTIDE SEQUENCE</scope>
    <source>
        <strain evidence="3">ATCC 34329</strain>
    </source>
</reference>
<sequence length="230" mass="25967">MFKCRCPGCESQFRAMFSLKQHITQVHLAHCRLCRRKLGDAMAKMSWVSDDTRNYVMDEKQAETWLNLSIMEAREASRKDIGEGEAEDRKGLEKEGNETVKEQKRKVTELSYDGIWIRLFPKRCSGETDGHGREPEDEEPEGKASSQAYDDRDNDSAEATTVIGLTAAYQNPYNISGPSGRARPLSHQERQQTLPQFPTRKPEEASDSGFWSSGAEEILPFVVCSAGTRL</sequence>
<feature type="region of interest" description="Disordered" evidence="1">
    <location>
        <begin position="170"/>
        <end position="211"/>
    </location>
</feature>
<evidence type="ECO:0000313" key="3">
    <source>
        <dbReference type="EMBL" id="KAJ2906277.1"/>
    </source>
</evidence>
<protein>
    <recommendedName>
        <fullName evidence="2">C2H2-type domain-containing protein</fullName>
    </recommendedName>
</protein>
<evidence type="ECO:0000259" key="2">
    <source>
        <dbReference type="PROSITE" id="PS00028"/>
    </source>
</evidence>
<proteinExistence type="predicted"/>
<evidence type="ECO:0000313" key="4">
    <source>
        <dbReference type="Proteomes" id="UP001201980"/>
    </source>
</evidence>
<organism evidence="3 4">
    <name type="scientific">Zalerion maritima</name>
    <dbReference type="NCBI Taxonomy" id="339359"/>
    <lineage>
        <taxon>Eukaryota</taxon>
        <taxon>Fungi</taxon>
        <taxon>Dikarya</taxon>
        <taxon>Ascomycota</taxon>
        <taxon>Pezizomycotina</taxon>
        <taxon>Sordariomycetes</taxon>
        <taxon>Lulworthiomycetidae</taxon>
        <taxon>Lulworthiales</taxon>
        <taxon>Lulworthiaceae</taxon>
        <taxon>Zalerion</taxon>
    </lineage>
</organism>
<comment type="caution">
    <text evidence="3">The sequence shown here is derived from an EMBL/GenBank/DDBJ whole genome shotgun (WGS) entry which is preliminary data.</text>
</comment>
<accession>A0AAD5WUU1</accession>